<keyword evidence="2" id="KW-0813">Transport</keyword>
<dbReference type="EMBL" id="AZFN01000005">
    <property type="protein sequence ID" value="KRM03095.1"/>
    <property type="molecule type" value="Genomic_DNA"/>
</dbReference>
<dbReference type="SMART" id="SM00382">
    <property type="entry name" value="AAA"/>
    <property type="match status" value="1"/>
</dbReference>
<evidence type="ECO:0000259" key="11">
    <source>
        <dbReference type="PROSITE" id="PS50893"/>
    </source>
</evidence>
<evidence type="ECO:0000256" key="3">
    <source>
        <dbReference type="ARBA" id="ARBA00022475"/>
    </source>
</evidence>
<dbReference type="InterPro" id="IPR003593">
    <property type="entry name" value="AAA+_ATPase"/>
</dbReference>
<dbReference type="InterPro" id="IPR017871">
    <property type="entry name" value="ABC_transporter-like_CS"/>
</dbReference>
<keyword evidence="6" id="KW-1278">Translocase</keyword>
<dbReference type="InterPro" id="IPR041701">
    <property type="entry name" value="MetN_ABC"/>
</dbReference>
<keyword evidence="5" id="KW-0067">ATP-binding</keyword>
<keyword evidence="4" id="KW-0547">Nucleotide-binding</keyword>
<evidence type="ECO:0000256" key="5">
    <source>
        <dbReference type="ARBA" id="ARBA00022840"/>
    </source>
</evidence>
<feature type="domain" description="ABC transporter" evidence="11">
    <location>
        <begin position="12"/>
        <end position="251"/>
    </location>
</feature>
<proteinExistence type="inferred from homology"/>
<dbReference type="GO" id="GO:0016887">
    <property type="term" value="F:ATP hydrolysis activity"/>
    <property type="evidence" value="ECO:0007669"/>
    <property type="project" value="InterPro"/>
</dbReference>
<gene>
    <name evidence="12" type="ORF">FC60_GL001391</name>
</gene>
<dbReference type="InterPro" id="IPR003439">
    <property type="entry name" value="ABC_transporter-like_ATP-bd"/>
</dbReference>
<keyword evidence="13" id="KW-1185">Reference proteome</keyword>
<keyword evidence="8" id="KW-0472">Membrane</keyword>
<dbReference type="Gene3D" id="3.40.50.300">
    <property type="entry name" value="P-loop containing nucleotide triphosphate hydrolases"/>
    <property type="match status" value="1"/>
</dbReference>
<dbReference type="InterPro" id="IPR027417">
    <property type="entry name" value="P-loop_NTPase"/>
</dbReference>
<dbReference type="PATRIC" id="fig|1423749.3.peg.1435"/>
<reference evidence="12 13" key="1">
    <citation type="journal article" date="2015" name="Genome Announc.">
        <title>Expanding the biotechnology potential of lactobacilli through comparative genomics of 213 strains and associated genera.</title>
        <authorList>
            <person name="Sun Z."/>
            <person name="Harris H.M."/>
            <person name="McCann A."/>
            <person name="Guo C."/>
            <person name="Argimon S."/>
            <person name="Zhang W."/>
            <person name="Yang X."/>
            <person name="Jeffery I.B."/>
            <person name="Cooney J.C."/>
            <person name="Kagawa T.F."/>
            <person name="Liu W."/>
            <person name="Song Y."/>
            <person name="Salvetti E."/>
            <person name="Wrobel A."/>
            <person name="Rasinkangas P."/>
            <person name="Parkhill J."/>
            <person name="Rea M.C."/>
            <person name="O'Sullivan O."/>
            <person name="Ritari J."/>
            <person name="Douillard F.P."/>
            <person name="Paul Ross R."/>
            <person name="Yang R."/>
            <person name="Briner A.E."/>
            <person name="Felis G.E."/>
            <person name="de Vos W.M."/>
            <person name="Barrangou R."/>
            <person name="Klaenhammer T.R."/>
            <person name="Caufield P.W."/>
            <person name="Cui Y."/>
            <person name="Zhang H."/>
            <person name="O'Toole P.W."/>
        </authorList>
    </citation>
    <scope>NUCLEOTIDE SEQUENCE [LARGE SCALE GENOMIC DNA]</scope>
    <source>
        <strain evidence="12 13">DSM 16045</strain>
    </source>
</reference>
<dbReference type="SUPFAM" id="SSF52540">
    <property type="entry name" value="P-loop containing nucleoside triphosphate hydrolases"/>
    <property type="match status" value="1"/>
</dbReference>
<dbReference type="GO" id="GO:0005524">
    <property type="term" value="F:ATP binding"/>
    <property type="evidence" value="ECO:0007669"/>
    <property type="project" value="UniProtKB-KW"/>
</dbReference>
<evidence type="ECO:0000313" key="13">
    <source>
        <dbReference type="Proteomes" id="UP000051739"/>
    </source>
</evidence>
<comment type="function">
    <text evidence="10">Part of the ABC transporter FtsEX involved in cellular division. Has ATPase activity. Essential for cell division and viability.</text>
</comment>
<keyword evidence="7" id="KW-0029">Amino-acid transport</keyword>
<dbReference type="PANTHER" id="PTHR43166">
    <property type="entry name" value="AMINO ACID IMPORT ATP-BINDING PROTEIN"/>
    <property type="match status" value="1"/>
</dbReference>
<name>A0A0R1VC59_9LACO</name>
<dbReference type="PROSITE" id="PS50893">
    <property type="entry name" value="ABC_TRANSPORTER_2"/>
    <property type="match status" value="1"/>
</dbReference>
<accession>A0A0R1VC59</accession>
<keyword evidence="3" id="KW-1003">Cell membrane</keyword>
<dbReference type="Pfam" id="PF00005">
    <property type="entry name" value="ABC_tran"/>
    <property type="match status" value="1"/>
</dbReference>
<dbReference type="PROSITE" id="PS00211">
    <property type="entry name" value="ABC_TRANSPORTER_1"/>
    <property type="match status" value="1"/>
</dbReference>
<dbReference type="AlphaFoldDB" id="A0A0R1VC59"/>
<evidence type="ECO:0000256" key="6">
    <source>
        <dbReference type="ARBA" id="ARBA00022967"/>
    </source>
</evidence>
<dbReference type="FunFam" id="3.40.50.300:FF:000056">
    <property type="entry name" value="Cell division ATP-binding protein FtsE"/>
    <property type="match status" value="1"/>
</dbReference>
<evidence type="ECO:0000256" key="4">
    <source>
        <dbReference type="ARBA" id="ARBA00022741"/>
    </source>
</evidence>
<comment type="catalytic activity">
    <reaction evidence="9">
        <text>ATP + H2O = ADP + phosphate + H(+)</text>
        <dbReference type="Rhea" id="RHEA:13065"/>
        <dbReference type="ChEBI" id="CHEBI:15377"/>
        <dbReference type="ChEBI" id="CHEBI:15378"/>
        <dbReference type="ChEBI" id="CHEBI:30616"/>
        <dbReference type="ChEBI" id="CHEBI:43474"/>
        <dbReference type="ChEBI" id="CHEBI:456216"/>
    </reaction>
</comment>
<dbReference type="GO" id="GO:0006865">
    <property type="term" value="P:amino acid transport"/>
    <property type="evidence" value="ECO:0007669"/>
    <property type="project" value="UniProtKB-KW"/>
</dbReference>
<dbReference type="PANTHER" id="PTHR43166:SF30">
    <property type="entry name" value="METHIONINE IMPORT ATP-BINDING PROTEIN METN"/>
    <property type="match status" value="1"/>
</dbReference>
<comment type="similarity">
    <text evidence="1">Belongs to the ABC transporter superfamily.</text>
</comment>
<protein>
    <submittedName>
        <fullName evidence="12">ABC-type metal ion transport system, ATPase component</fullName>
    </submittedName>
</protein>
<evidence type="ECO:0000256" key="1">
    <source>
        <dbReference type="ARBA" id="ARBA00005417"/>
    </source>
</evidence>
<evidence type="ECO:0000256" key="7">
    <source>
        <dbReference type="ARBA" id="ARBA00022970"/>
    </source>
</evidence>
<organism evidence="12 13">
    <name type="scientific">Limosilactobacillus gastricus DSM 16045</name>
    <dbReference type="NCBI Taxonomy" id="1423749"/>
    <lineage>
        <taxon>Bacteria</taxon>
        <taxon>Bacillati</taxon>
        <taxon>Bacillota</taxon>
        <taxon>Bacilli</taxon>
        <taxon>Lactobacillales</taxon>
        <taxon>Lactobacillaceae</taxon>
        <taxon>Limosilactobacillus</taxon>
    </lineage>
</organism>
<evidence type="ECO:0000256" key="10">
    <source>
        <dbReference type="ARBA" id="ARBA00055994"/>
    </source>
</evidence>
<dbReference type="GO" id="GO:0005886">
    <property type="term" value="C:plasma membrane"/>
    <property type="evidence" value="ECO:0007669"/>
    <property type="project" value="UniProtKB-ARBA"/>
</dbReference>
<evidence type="ECO:0000256" key="9">
    <source>
        <dbReference type="ARBA" id="ARBA00049360"/>
    </source>
</evidence>
<dbReference type="InterPro" id="IPR050086">
    <property type="entry name" value="MetN_ABC_transporter-like"/>
</dbReference>
<evidence type="ECO:0000256" key="2">
    <source>
        <dbReference type="ARBA" id="ARBA00022448"/>
    </source>
</evidence>
<evidence type="ECO:0000256" key="8">
    <source>
        <dbReference type="ARBA" id="ARBA00023136"/>
    </source>
</evidence>
<dbReference type="CDD" id="cd03258">
    <property type="entry name" value="ABC_MetN_methionine_transporter"/>
    <property type="match status" value="1"/>
</dbReference>
<evidence type="ECO:0000313" key="12">
    <source>
        <dbReference type="EMBL" id="KRM03095.1"/>
    </source>
</evidence>
<comment type="caution">
    <text evidence="12">The sequence shown here is derived from an EMBL/GenBank/DDBJ whole genome shotgun (WGS) entry which is preliminary data.</text>
</comment>
<sequence length="349" mass="39379">MEEVPMAKDPVIALKDVSVEFKNKNKVVQAVHNVTLEVDRGDVFGIVGYSGAGKSTLIRTINLLQKPTSGEVIVNGQQITKISAKELRKSREKIGMIFQHFNLMNSLNVVDNVILSLGHSSLSKREKCQRATELLHLVGLSGKEKVYPRQLSGGQKQRVAIARALANNPEILLSDESTSALDPQTTASILTLLKRLNRELGLTIVLITHQLEVAEDICNRIAVINDGELVEQAESYQILLNPQHQITRDLFEDTFFSSDNLLKITPTEQIRLKTLYRLSYDSSENDNSSLFDWLRDQFEIRTKIIYTDSVAVQNHVIIKAVVEFSKELYQHILNELEIRHVNIKKVELS</sequence>
<dbReference type="Proteomes" id="UP000051739">
    <property type="component" value="Unassembled WGS sequence"/>
</dbReference>